<protein>
    <submittedName>
        <fullName evidence="2">Uncharacterized protein</fullName>
    </submittedName>
</protein>
<evidence type="ECO:0000256" key="1">
    <source>
        <dbReference type="PIRSR" id="PIRSR619791-2"/>
    </source>
</evidence>
<dbReference type="PROSITE" id="PS50292">
    <property type="entry name" value="PEROXIDASE_3"/>
    <property type="match status" value="1"/>
</dbReference>
<dbReference type="Proteomes" id="UP001186944">
    <property type="component" value="Unassembled WGS sequence"/>
</dbReference>
<reference evidence="2" key="1">
    <citation type="submission" date="2019-08" db="EMBL/GenBank/DDBJ databases">
        <title>The improved chromosome-level genome for the pearl oyster Pinctada fucata martensii using PacBio sequencing and Hi-C.</title>
        <authorList>
            <person name="Zheng Z."/>
        </authorList>
    </citation>
    <scope>NUCLEOTIDE SEQUENCE</scope>
    <source>
        <strain evidence="2">ZZ-2019</strain>
        <tissue evidence="2">Adductor muscle</tissue>
    </source>
</reference>
<dbReference type="GO" id="GO:0020037">
    <property type="term" value="F:heme binding"/>
    <property type="evidence" value="ECO:0007669"/>
    <property type="project" value="InterPro"/>
</dbReference>
<keyword evidence="1" id="KW-0349">Heme</keyword>
<dbReference type="PANTHER" id="PTHR11475">
    <property type="entry name" value="OXIDASE/PEROXIDASE"/>
    <property type="match status" value="1"/>
</dbReference>
<dbReference type="InterPro" id="IPR019791">
    <property type="entry name" value="Haem_peroxidase_animal"/>
</dbReference>
<dbReference type="Pfam" id="PF03098">
    <property type="entry name" value="An_peroxidase"/>
    <property type="match status" value="1"/>
</dbReference>
<organism evidence="2 3">
    <name type="scientific">Pinctada imbricata</name>
    <name type="common">Atlantic pearl-oyster</name>
    <name type="synonym">Pinctada martensii</name>
    <dbReference type="NCBI Taxonomy" id="66713"/>
    <lineage>
        <taxon>Eukaryota</taxon>
        <taxon>Metazoa</taxon>
        <taxon>Spiralia</taxon>
        <taxon>Lophotrochozoa</taxon>
        <taxon>Mollusca</taxon>
        <taxon>Bivalvia</taxon>
        <taxon>Autobranchia</taxon>
        <taxon>Pteriomorphia</taxon>
        <taxon>Pterioida</taxon>
        <taxon>Pterioidea</taxon>
        <taxon>Pteriidae</taxon>
        <taxon>Pinctada</taxon>
    </lineage>
</organism>
<dbReference type="SUPFAM" id="SSF48113">
    <property type="entry name" value="Heme-dependent peroxidases"/>
    <property type="match status" value="1"/>
</dbReference>
<dbReference type="EMBL" id="VSWD01000012">
    <property type="protein sequence ID" value="KAK3085235.1"/>
    <property type="molecule type" value="Genomic_DNA"/>
</dbReference>
<dbReference type="PRINTS" id="PR00457">
    <property type="entry name" value="ANPEROXIDASE"/>
</dbReference>
<dbReference type="InterPro" id="IPR010255">
    <property type="entry name" value="Haem_peroxidase_sf"/>
</dbReference>
<dbReference type="GO" id="GO:0004601">
    <property type="term" value="F:peroxidase activity"/>
    <property type="evidence" value="ECO:0007669"/>
    <property type="project" value="InterPro"/>
</dbReference>
<evidence type="ECO:0000313" key="2">
    <source>
        <dbReference type="EMBL" id="KAK3085235.1"/>
    </source>
</evidence>
<keyword evidence="1" id="KW-0479">Metal-binding</keyword>
<evidence type="ECO:0000313" key="3">
    <source>
        <dbReference type="Proteomes" id="UP001186944"/>
    </source>
</evidence>
<gene>
    <name evidence="2" type="ORF">FSP39_000360</name>
</gene>
<dbReference type="PANTHER" id="PTHR11475:SF144">
    <property type="entry name" value="NAD(P)H OXIDASE (H2O2-FORMING)"/>
    <property type="match status" value="1"/>
</dbReference>
<name>A0AA88XGP1_PINIB</name>
<sequence>MDTQRPGCPIEYLNIQIKGSNEEKRSMPFKRSRYDKRTGFSPNNPRQQLNEATPFIDGSAIYGTSKTWTDCLREFKGGRLKADNPYKKIYEQFPTNNDMALPFVNYPTTKLHMLRPVSRYFKIGNRQGFENPFLLAISVIWFRWHNYIAHNISHSHPEWDDEKIFQAARRKVIAYQQKITMYDFLPRLLKIDENLNTYEIPKYTNEGGSRNVSIYNGYRSDINPAIAQEFQSAAMRFGHTIVPPGIWVRGPKRQSDCNWGFHNISLHDRKYKTRAIRLCNQYWNSQNKLKNMFDSVLRGMASSLASMEDTIMEPDLREFVYGPLEFSRRDLAAIDIQRGRDHGVSDYLTVRKTYCGHMDTLCDYKLKGNKDIVRVHLI</sequence>
<comment type="caution">
    <text evidence="2">The sequence shown here is derived from an EMBL/GenBank/DDBJ whole genome shotgun (WGS) entry which is preliminary data.</text>
</comment>
<dbReference type="AlphaFoldDB" id="A0AA88XGP1"/>
<proteinExistence type="predicted"/>
<dbReference type="InterPro" id="IPR037120">
    <property type="entry name" value="Haem_peroxidase_sf_animal"/>
</dbReference>
<keyword evidence="3" id="KW-1185">Reference proteome</keyword>
<dbReference type="GO" id="GO:0046872">
    <property type="term" value="F:metal ion binding"/>
    <property type="evidence" value="ECO:0007669"/>
    <property type="project" value="UniProtKB-KW"/>
</dbReference>
<keyword evidence="1" id="KW-0408">Iron</keyword>
<accession>A0AA88XGP1</accession>
<feature type="binding site" description="axial binding residue" evidence="1">
    <location>
        <position position="239"/>
    </location>
    <ligand>
        <name>heme b</name>
        <dbReference type="ChEBI" id="CHEBI:60344"/>
    </ligand>
    <ligandPart>
        <name>Fe</name>
        <dbReference type="ChEBI" id="CHEBI:18248"/>
    </ligandPart>
</feature>
<dbReference type="GO" id="GO:0006979">
    <property type="term" value="P:response to oxidative stress"/>
    <property type="evidence" value="ECO:0007669"/>
    <property type="project" value="InterPro"/>
</dbReference>
<dbReference type="Gene3D" id="1.10.640.10">
    <property type="entry name" value="Haem peroxidase domain superfamily, animal type"/>
    <property type="match status" value="1"/>
</dbReference>